<feature type="region of interest" description="Disordered" evidence="1">
    <location>
        <begin position="1"/>
        <end position="25"/>
    </location>
</feature>
<evidence type="ECO:0000313" key="3">
    <source>
        <dbReference type="Proteomes" id="UP001305414"/>
    </source>
</evidence>
<comment type="caution">
    <text evidence="2">The sequence shown here is derived from an EMBL/GenBank/DDBJ whole genome shotgun (WGS) entry which is preliminary data.</text>
</comment>
<proteinExistence type="predicted"/>
<dbReference type="AlphaFoldDB" id="A0AAN7UU65"/>
<name>A0AAN7UU65_9PEZI</name>
<feature type="compositionally biased region" description="Basic and acidic residues" evidence="1">
    <location>
        <begin position="11"/>
        <end position="20"/>
    </location>
</feature>
<dbReference type="EMBL" id="JAWHQM010000022">
    <property type="protein sequence ID" value="KAK5632021.1"/>
    <property type="molecule type" value="Genomic_DNA"/>
</dbReference>
<evidence type="ECO:0000256" key="1">
    <source>
        <dbReference type="SAM" id="MobiDB-lite"/>
    </source>
</evidence>
<protein>
    <submittedName>
        <fullName evidence="2">Uncharacterized protein</fullName>
    </submittedName>
</protein>
<gene>
    <name evidence="2" type="ORF">RRF57_007736</name>
</gene>
<accession>A0AAN7UU65</accession>
<dbReference type="Proteomes" id="UP001305414">
    <property type="component" value="Unassembled WGS sequence"/>
</dbReference>
<evidence type="ECO:0000313" key="2">
    <source>
        <dbReference type="EMBL" id="KAK5632021.1"/>
    </source>
</evidence>
<organism evidence="2 3">
    <name type="scientific">Xylaria bambusicola</name>
    <dbReference type="NCBI Taxonomy" id="326684"/>
    <lineage>
        <taxon>Eukaryota</taxon>
        <taxon>Fungi</taxon>
        <taxon>Dikarya</taxon>
        <taxon>Ascomycota</taxon>
        <taxon>Pezizomycotina</taxon>
        <taxon>Sordariomycetes</taxon>
        <taxon>Xylariomycetidae</taxon>
        <taxon>Xylariales</taxon>
        <taxon>Xylariaceae</taxon>
        <taxon>Xylaria</taxon>
    </lineage>
</organism>
<keyword evidence="3" id="KW-1185">Reference proteome</keyword>
<reference evidence="2 3" key="1">
    <citation type="submission" date="2023-10" db="EMBL/GenBank/DDBJ databases">
        <title>Draft genome sequence of Xylaria bambusicola isolate GMP-LS, the root and basal stem rot pathogen of sugarcane in Indonesia.</title>
        <authorList>
            <person name="Selvaraj P."/>
            <person name="Muralishankar V."/>
            <person name="Muruganantham S."/>
            <person name="Sp S."/>
            <person name="Haryani S."/>
            <person name="Lau K.J.X."/>
            <person name="Naqvi N.I."/>
        </authorList>
    </citation>
    <scope>NUCLEOTIDE SEQUENCE [LARGE SCALE GENOMIC DNA]</scope>
    <source>
        <strain evidence="2">GMP-LS</strain>
    </source>
</reference>
<sequence>MPLYDAASFEDPFRDPRRGVVSEPAPASTLVDDSIAGESNLEYQSKTTSLLRKLSRNHNVL</sequence>